<proteinExistence type="predicted"/>
<sequence length="167" mass="18186">MIFRRGHRLPREVAAQLKPHDALAVAELQDGSWAVVSTGALLVADAAGIRAHHPWHAVQHGRWDGELRRFTVSWVDGAQPPLVLTTASDDVETFTAAVRERVQSSVVHTETAETPHGTLLRAQIRRGEDGALFSQLTAQGPLQGDEDERRVIDALESRARAAVGLPT</sequence>
<dbReference type="AlphaFoldDB" id="A0A7J5URT8"/>
<name>A0A7J5URT8_9MICO</name>
<dbReference type="OrthoDB" id="3260805at2"/>
<dbReference type="Proteomes" id="UP000451860">
    <property type="component" value="Unassembled WGS sequence"/>
</dbReference>
<organism evidence="1 2">
    <name type="scientific">Georgenia thermotolerans</name>
    <dbReference type="NCBI Taxonomy" id="527326"/>
    <lineage>
        <taxon>Bacteria</taxon>
        <taxon>Bacillati</taxon>
        <taxon>Actinomycetota</taxon>
        <taxon>Actinomycetes</taxon>
        <taxon>Micrococcales</taxon>
        <taxon>Bogoriellaceae</taxon>
        <taxon>Georgenia</taxon>
    </lineage>
</organism>
<protein>
    <submittedName>
        <fullName evidence="1">Uncharacterized protein</fullName>
    </submittedName>
</protein>
<comment type="caution">
    <text evidence="1">The sequence shown here is derived from an EMBL/GenBank/DDBJ whole genome shotgun (WGS) entry which is preliminary data.</text>
</comment>
<reference evidence="1 2" key="1">
    <citation type="submission" date="2019-10" db="EMBL/GenBank/DDBJ databases">
        <title>Georgenia wutianyii sp. nov. and Georgenia yuyongxinii sp. nov. isolated from plateau pika (Ochotona curzoniae) in the Qinghai-Tibet plateau of China.</title>
        <authorList>
            <person name="Tian Z."/>
        </authorList>
    </citation>
    <scope>NUCLEOTIDE SEQUENCE [LARGE SCALE GENOMIC DNA]</scope>
    <source>
        <strain evidence="1 2">DSM 21501</strain>
    </source>
</reference>
<gene>
    <name evidence="1" type="ORF">GB883_05525</name>
</gene>
<dbReference type="EMBL" id="WHJE01000015">
    <property type="protein sequence ID" value="KAE8765156.1"/>
    <property type="molecule type" value="Genomic_DNA"/>
</dbReference>
<evidence type="ECO:0000313" key="2">
    <source>
        <dbReference type="Proteomes" id="UP000451860"/>
    </source>
</evidence>
<evidence type="ECO:0000313" key="1">
    <source>
        <dbReference type="EMBL" id="KAE8765156.1"/>
    </source>
</evidence>
<keyword evidence="2" id="KW-1185">Reference proteome</keyword>
<accession>A0A7J5URT8</accession>
<dbReference type="RefSeq" id="WP_152199968.1">
    <property type="nucleotide sequence ID" value="NZ_VUKF01000002.1"/>
</dbReference>